<keyword evidence="3" id="KW-1185">Reference proteome</keyword>
<proteinExistence type="predicted"/>
<accession>A0A4C1VKU4</accession>
<name>A0A4C1VKU4_EUMVA</name>
<comment type="caution">
    <text evidence="2">The sequence shown here is derived from an EMBL/GenBank/DDBJ whole genome shotgun (WGS) entry which is preliminary data.</text>
</comment>
<dbReference type="Proteomes" id="UP000299102">
    <property type="component" value="Unassembled WGS sequence"/>
</dbReference>
<dbReference type="EMBL" id="BGZK01000347">
    <property type="protein sequence ID" value="GBP38345.1"/>
    <property type="molecule type" value="Genomic_DNA"/>
</dbReference>
<evidence type="ECO:0000256" key="1">
    <source>
        <dbReference type="SAM" id="MobiDB-lite"/>
    </source>
</evidence>
<gene>
    <name evidence="2" type="ORF">EVAR_36297_1</name>
</gene>
<dbReference type="AlphaFoldDB" id="A0A4C1VKU4"/>
<feature type="compositionally biased region" description="Basic and acidic residues" evidence="1">
    <location>
        <begin position="38"/>
        <end position="53"/>
    </location>
</feature>
<feature type="region of interest" description="Disordered" evidence="1">
    <location>
        <begin position="35"/>
        <end position="74"/>
    </location>
</feature>
<sequence>MSMSGGEHLLSEIGDEELEDVAQNYLRGEDQLQVAKKQCQEKKRNGEQEKNFRSDNVNSGSPSPRGKKDQSPFGHDAHSLIDDVLCLAKRLELACKVNRYPDVVLRSHPCRPSVGPNPQPLVVVPTYPWHDTHRSLTAPRLSTIFGLTYDSDGLTCSKDRPNGEIFYP</sequence>
<organism evidence="2 3">
    <name type="scientific">Eumeta variegata</name>
    <name type="common">Bagworm moth</name>
    <name type="synonym">Eumeta japonica</name>
    <dbReference type="NCBI Taxonomy" id="151549"/>
    <lineage>
        <taxon>Eukaryota</taxon>
        <taxon>Metazoa</taxon>
        <taxon>Ecdysozoa</taxon>
        <taxon>Arthropoda</taxon>
        <taxon>Hexapoda</taxon>
        <taxon>Insecta</taxon>
        <taxon>Pterygota</taxon>
        <taxon>Neoptera</taxon>
        <taxon>Endopterygota</taxon>
        <taxon>Lepidoptera</taxon>
        <taxon>Glossata</taxon>
        <taxon>Ditrysia</taxon>
        <taxon>Tineoidea</taxon>
        <taxon>Psychidae</taxon>
        <taxon>Oiketicinae</taxon>
        <taxon>Eumeta</taxon>
    </lineage>
</organism>
<reference evidence="2 3" key="1">
    <citation type="journal article" date="2019" name="Commun. Biol.">
        <title>The bagworm genome reveals a unique fibroin gene that provides high tensile strength.</title>
        <authorList>
            <person name="Kono N."/>
            <person name="Nakamura H."/>
            <person name="Ohtoshi R."/>
            <person name="Tomita M."/>
            <person name="Numata K."/>
            <person name="Arakawa K."/>
        </authorList>
    </citation>
    <scope>NUCLEOTIDE SEQUENCE [LARGE SCALE GENOMIC DNA]</scope>
</reference>
<evidence type="ECO:0000313" key="3">
    <source>
        <dbReference type="Proteomes" id="UP000299102"/>
    </source>
</evidence>
<protein>
    <submittedName>
        <fullName evidence="2">Uncharacterized protein</fullName>
    </submittedName>
</protein>
<evidence type="ECO:0000313" key="2">
    <source>
        <dbReference type="EMBL" id="GBP38345.1"/>
    </source>
</evidence>